<comment type="caution">
    <text evidence="1">The sequence shown here is derived from an EMBL/GenBank/DDBJ whole genome shotgun (WGS) entry which is preliminary data.</text>
</comment>
<proteinExistence type="predicted"/>
<reference evidence="2" key="1">
    <citation type="submission" date="2018-05" db="EMBL/GenBank/DDBJ databases">
        <authorList>
            <person name="Du Z."/>
            <person name="Wang X."/>
        </authorList>
    </citation>
    <scope>NUCLEOTIDE SEQUENCE [LARGE SCALE GENOMIC DNA]</scope>
    <source>
        <strain evidence="2">CQN31</strain>
    </source>
</reference>
<gene>
    <name evidence="1" type="ORF">DFH01_25925</name>
</gene>
<name>A0A317F6W9_9PROT</name>
<evidence type="ECO:0000313" key="2">
    <source>
        <dbReference type="Proteomes" id="UP000245765"/>
    </source>
</evidence>
<evidence type="ECO:0000313" key="1">
    <source>
        <dbReference type="EMBL" id="PWS34455.1"/>
    </source>
</evidence>
<protein>
    <submittedName>
        <fullName evidence="1">DUF2845 domain-containing protein</fullName>
    </submittedName>
</protein>
<sequence>MERYNDPQIVDAIMQRKVWQGMTRQQLVDSWGEPVETAQKVQRTKVVETCKYQQTGRNRFKSRVVLENGTVTGWQQN</sequence>
<dbReference type="Proteomes" id="UP000245765">
    <property type="component" value="Unassembled WGS sequence"/>
</dbReference>
<accession>A0A317F6W9</accession>
<dbReference type="AlphaFoldDB" id="A0A317F6W9"/>
<keyword evidence="2" id="KW-1185">Reference proteome</keyword>
<dbReference type="EMBL" id="QGNA01000007">
    <property type="protein sequence ID" value="PWS34455.1"/>
    <property type="molecule type" value="Genomic_DNA"/>
</dbReference>
<organism evidence="1 2">
    <name type="scientific">Falsiroseomonas bella</name>
    <dbReference type="NCBI Taxonomy" id="2184016"/>
    <lineage>
        <taxon>Bacteria</taxon>
        <taxon>Pseudomonadati</taxon>
        <taxon>Pseudomonadota</taxon>
        <taxon>Alphaproteobacteria</taxon>
        <taxon>Acetobacterales</taxon>
        <taxon>Roseomonadaceae</taxon>
        <taxon>Falsiroseomonas</taxon>
    </lineage>
</organism>